<sequence>MAIDTRGEAADRPSKPSGQTVKKRTSPALFYRQVIAELRKVIWPTRKDLISYTTVVLVFVLIMVGLVAGIDFLLTQGVLAVFGGA</sequence>
<comment type="caution">
    <text evidence="11">The sequence shown here is derived from an EMBL/GenBank/DDBJ whole genome shotgun (WGS) entry which is preliminary data.</text>
</comment>
<organism evidence="11 12">
    <name type="scientific">Sphaerisporangium dianthi</name>
    <dbReference type="NCBI Taxonomy" id="1436120"/>
    <lineage>
        <taxon>Bacteria</taxon>
        <taxon>Bacillati</taxon>
        <taxon>Actinomycetota</taxon>
        <taxon>Actinomycetes</taxon>
        <taxon>Streptosporangiales</taxon>
        <taxon>Streptosporangiaceae</taxon>
        <taxon>Sphaerisporangium</taxon>
    </lineage>
</organism>
<reference evidence="12" key="1">
    <citation type="journal article" date="2019" name="Int. J. Syst. Evol. Microbiol.">
        <title>The Global Catalogue of Microorganisms (GCM) 10K type strain sequencing project: providing services to taxonomists for standard genome sequencing and annotation.</title>
        <authorList>
            <consortium name="The Broad Institute Genomics Platform"/>
            <consortium name="The Broad Institute Genome Sequencing Center for Infectious Disease"/>
            <person name="Wu L."/>
            <person name="Ma J."/>
        </authorList>
    </citation>
    <scope>NUCLEOTIDE SEQUENCE [LARGE SCALE GENOMIC DNA]</scope>
    <source>
        <strain evidence="12">CGMCC 4.7132</strain>
    </source>
</reference>
<dbReference type="Pfam" id="PF00584">
    <property type="entry name" value="SecE"/>
    <property type="match status" value="1"/>
</dbReference>
<evidence type="ECO:0000256" key="5">
    <source>
        <dbReference type="ARBA" id="ARBA00022927"/>
    </source>
</evidence>
<feature type="transmembrane region" description="Helical" evidence="9">
    <location>
        <begin position="49"/>
        <end position="70"/>
    </location>
</feature>
<proteinExistence type="inferred from homology"/>
<dbReference type="InterPro" id="IPR005807">
    <property type="entry name" value="SecE_bac"/>
</dbReference>
<keyword evidence="4 9" id="KW-0812">Transmembrane</keyword>
<keyword evidence="8 9" id="KW-0472">Membrane</keyword>
<dbReference type="PANTHER" id="PTHR33910:SF1">
    <property type="entry name" value="PROTEIN TRANSLOCASE SUBUNIT SECE"/>
    <property type="match status" value="1"/>
</dbReference>
<dbReference type="Proteomes" id="UP001596004">
    <property type="component" value="Unassembled WGS sequence"/>
</dbReference>
<evidence type="ECO:0000256" key="7">
    <source>
        <dbReference type="ARBA" id="ARBA00023010"/>
    </source>
</evidence>
<comment type="subunit">
    <text evidence="9">Component of the Sec protein translocase complex. Heterotrimer consisting of SecY, SecE and SecG subunits. The heterotrimers can form oligomers, although 1 heterotrimer is thought to be able to translocate proteins. Interacts with the ribosome. Interacts with SecDF, and other proteins may be involved. Interacts with SecA.</text>
</comment>
<comment type="function">
    <text evidence="9">Essential subunit of the Sec protein translocation channel SecYEG. Clamps together the 2 halves of SecY. May contact the channel plug during translocation.</text>
</comment>
<dbReference type="InterPro" id="IPR001901">
    <property type="entry name" value="Translocase_SecE/Sec61-g"/>
</dbReference>
<keyword evidence="6 9" id="KW-1133">Transmembrane helix</keyword>
<comment type="similarity">
    <text evidence="9">Belongs to the SecE/SEC61-gamma family.</text>
</comment>
<evidence type="ECO:0000256" key="1">
    <source>
        <dbReference type="ARBA" id="ARBA00004370"/>
    </source>
</evidence>
<dbReference type="HAMAP" id="MF_00422">
    <property type="entry name" value="SecE"/>
    <property type="match status" value="1"/>
</dbReference>
<evidence type="ECO:0000256" key="4">
    <source>
        <dbReference type="ARBA" id="ARBA00022692"/>
    </source>
</evidence>
<evidence type="ECO:0000256" key="10">
    <source>
        <dbReference type="SAM" id="MobiDB-lite"/>
    </source>
</evidence>
<dbReference type="PANTHER" id="PTHR33910">
    <property type="entry name" value="PROTEIN TRANSLOCASE SUBUNIT SECE"/>
    <property type="match status" value="1"/>
</dbReference>
<gene>
    <name evidence="9 11" type="primary">secE</name>
    <name evidence="11" type="ORF">ACFO60_06140</name>
</gene>
<keyword evidence="3 9" id="KW-1003">Cell membrane</keyword>
<protein>
    <recommendedName>
        <fullName evidence="9">Protein translocase subunit SecE</fullName>
    </recommendedName>
</protein>
<dbReference type="InterPro" id="IPR038379">
    <property type="entry name" value="SecE_sf"/>
</dbReference>
<feature type="region of interest" description="Disordered" evidence="10">
    <location>
        <begin position="1"/>
        <end position="23"/>
    </location>
</feature>
<dbReference type="EMBL" id="JBHSFP010000002">
    <property type="protein sequence ID" value="MFC4530333.1"/>
    <property type="molecule type" value="Genomic_DNA"/>
</dbReference>
<dbReference type="RefSeq" id="WP_380838050.1">
    <property type="nucleotide sequence ID" value="NZ_JBHSFP010000002.1"/>
</dbReference>
<evidence type="ECO:0000256" key="3">
    <source>
        <dbReference type="ARBA" id="ARBA00022475"/>
    </source>
</evidence>
<keyword evidence="12" id="KW-1185">Reference proteome</keyword>
<keyword evidence="5 9" id="KW-0653">Protein transport</keyword>
<evidence type="ECO:0000256" key="8">
    <source>
        <dbReference type="ARBA" id="ARBA00023136"/>
    </source>
</evidence>
<feature type="compositionally biased region" description="Basic and acidic residues" evidence="10">
    <location>
        <begin position="1"/>
        <end position="14"/>
    </location>
</feature>
<comment type="subcellular location">
    <subcellularLocation>
        <location evidence="9">Cell membrane</location>
        <topology evidence="9">Single-pass membrane protein</topology>
    </subcellularLocation>
    <subcellularLocation>
        <location evidence="1">Membrane</location>
    </subcellularLocation>
</comment>
<evidence type="ECO:0000313" key="12">
    <source>
        <dbReference type="Proteomes" id="UP001596004"/>
    </source>
</evidence>
<name>A0ABV9CC78_9ACTN</name>
<evidence type="ECO:0000256" key="6">
    <source>
        <dbReference type="ARBA" id="ARBA00022989"/>
    </source>
</evidence>
<evidence type="ECO:0000256" key="2">
    <source>
        <dbReference type="ARBA" id="ARBA00022448"/>
    </source>
</evidence>
<accession>A0ABV9CC78</accession>
<dbReference type="NCBIfam" id="TIGR00964">
    <property type="entry name" value="secE_bact"/>
    <property type="match status" value="1"/>
</dbReference>
<dbReference type="Gene3D" id="1.20.5.1030">
    <property type="entry name" value="Preprotein translocase secy subunit"/>
    <property type="match status" value="1"/>
</dbReference>
<keyword evidence="2 9" id="KW-0813">Transport</keyword>
<evidence type="ECO:0000256" key="9">
    <source>
        <dbReference type="HAMAP-Rule" id="MF_00422"/>
    </source>
</evidence>
<evidence type="ECO:0000313" key="11">
    <source>
        <dbReference type="EMBL" id="MFC4530333.1"/>
    </source>
</evidence>
<keyword evidence="7 9" id="KW-0811">Translocation</keyword>